<dbReference type="InterPro" id="IPR043938">
    <property type="entry name" value="Ligase_CoA_dom"/>
</dbReference>
<protein>
    <submittedName>
        <fullName evidence="2">CoA-binding domain protein</fullName>
    </submittedName>
</protein>
<dbReference type="InterPro" id="IPR003781">
    <property type="entry name" value="CoA-bd"/>
</dbReference>
<keyword evidence="3" id="KW-1185">Reference proteome</keyword>
<evidence type="ECO:0000313" key="2">
    <source>
        <dbReference type="EMBL" id="ADK84479.1"/>
    </source>
</evidence>
<dbReference type="PANTHER" id="PTHR42793">
    <property type="entry name" value="COA BINDING DOMAIN CONTAINING PROTEIN"/>
    <property type="match status" value="1"/>
</dbReference>
<dbReference type="Pfam" id="PF13607">
    <property type="entry name" value="Succ_CoA_lig"/>
    <property type="match status" value="1"/>
</dbReference>
<dbReference type="RefSeq" id="WP_013257933.1">
    <property type="nucleotide sequence ID" value="NC_014365.1"/>
</dbReference>
<evidence type="ECO:0000313" key="3">
    <source>
        <dbReference type="Proteomes" id="UP000009047"/>
    </source>
</evidence>
<dbReference type="Gene3D" id="3.40.50.720">
    <property type="entry name" value="NAD(P)-binding Rossmann-like Domain"/>
    <property type="match status" value="1"/>
</dbReference>
<dbReference type="Gene3D" id="3.40.50.261">
    <property type="entry name" value="Succinyl-CoA synthetase domains"/>
    <property type="match status" value="2"/>
</dbReference>
<dbReference type="KEGG" id="dbr:Deba_1111"/>
<dbReference type="Pfam" id="PF13380">
    <property type="entry name" value="CoA_binding_2"/>
    <property type="match status" value="1"/>
</dbReference>
<gene>
    <name evidence="2" type="ordered locus">Deba_1111</name>
</gene>
<dbReference type="SMART" id="SM00881">
    <property type="entry name" value="CoA_binding"/>
    <property type="match status" value="1"/>
</dbReference>
<dbReference type="InterPro" id="IPR016102">
    <property type="entry name" value="Succinyl-CoA_synth-like"/>
</dbReference>
<dbReference type="AlphaFoldDB" id="E1QIQ6"/>
<proteinExistence type="predicted"/>
<dbReference type="InterPro" id="IPR036291">
    <property type="entry name" value="NAD(P)-bd_dom_sf"/>
</dbReference>
<accession>E1QIQ6</accession>
<dbReference type="Pfam" id="PF19045">
    <property type="entry name" value="Ligase_CoA_2"/>
    <property type="match status" value="1"/>
</dbReference>
<feature type="domain" description="CoA-binding" evidence="1">
    <location>
        <begin position="13"/>
        <end position="108"/>
    </location>
</feature>
<organism evidence="2 3">
    <name type="scientific">Desulfarculus baarsii (strain ATCC 33931 / DSM 2075 / LMG 7858 / VKM B-1802 / 2st14)</name>
    <dbReference type="NCBI Taxonomy" id="644282"/>
    <lineage>
        <taxon>Bacteria</taxon>
        <taxon>Pseudomonadati</taxon>
        <taxon>Thermodesulfobacteriota</taxon>
        <taxon>Desulfarculia</taxon>
        <taxon>Desulfarculales</taxon>
        <taxon>Desulfarculaceae</taxon>
        <taxon>Desulfarculus</taxon>
    </lineage>
</organism>
<dbReference type="GO" id="GO:0043758">
    <property type="term" value="F:acetate-CoA ligase (ADP-forming) activity"/>
    <property type="evidence" value="ECO:0007669"/>
    <property type="project" value="InterPro"/>
</dbReference>
<dbReference type="OrthoDB" id="9791027at2"/>
<dbReference type="SUPFAM" id="SSF52210">
    <property type="entry name" value="Succinyl-CoA synthetase domains"/>
    <property type="match status" value="2"/>
</dbReference>
<dbReference type="Proteomes" id="UP000009047">
    <property type="component" value="Chromosome"/>
</dbReference>
<dbReference type="eggNOG" id="COG1042">
    <property type="taxonomic scope" value="Bacteria"/>
</dbReference>
<reference evidence="2 3" key="1">
    <citation type="journal article" date="2010" name="Stand. Genomic Sci.">
        <title>Complete genome sequence of Desulfarculus baarsii type strain (2st14).</title>
        <authorList>
            <person name="Sun H."/>
            <person name="Spring S."/>
            <person name="Lapidus A."/>
            <person name="Davenport K."/>
            <person name="Del Rio T.G."/>
            <person name="Tice H."/>
            <person name="Nolan M."/>
            <person name="Copeland A."/>
            <person name="Cheng J.F."/>
            <person name="Lucas S."/>
            <person name="Tapia R."/>
            <person name="Goodwin L."/>
            <person name="Pitluck S."/>
            <person name="Ivanova N."/>
            <person name="Pagani I."/>
            <person name="Mavromatis K."/>
            <person name="Ovchinnikova G."/>
            <person name="Pati A."/>
            <person name="Chen A."/>
            <person name="Palaniappan K."/>
            <person name="Hauser L."/>
            <person name="Chang Y.J."/>
            <person name="Jeffries C.D."/>
            <person name="Detter J.C."/>
            <person name="Han C."/>
            <person name="Rohde M."/>
            <person name="Brambilla E."/>
            <person name="Goker M."/>
            <person name="Woyke T."/>
            <person name="Bristow J."/>
            <person name="Eisen J.A."/>
            <person name="Markowitz V."/>
            <person name="Hugenholtz P."/>
            <person name="Kyrpides N.C."/>
            <person name="Klenk H.P."/>
            <person name="Land M."/>
        </authorList>
    </citation>
    <scope>NUCLEOTIDE SEQUENCE [LARGE SCALE GENOMIC DNA]</scope>
    <source>
        <strain evidence="3">ATCC 33931 / DSM 2075 / LMG 7858 / VKM B-1802 / 2st14</strain>
    </source>
</reference>
<evidence type="ECO:0000259" key="1">
    <source>
        <dbReference type="SMART" id="SM00881"/>
    </source>
</evidence>
<sequence length="497" mass="53716">MSDQAAQSQIHRLVNPRGVAFFGASNNFVSMGTNMLNSLLVMGFEGPIYPVHRSESVVLGHKAYRSVLDLPEAPDLAVIVLPTKLVAETLEQCGQKGVRQAVICSGGFREVGPEGAALERQLVDTAEKWGIRFVGPNCLGVVNTHHKLSTMFHSYNGRPGFVGMASQSGSFVTQMFDYLEPLGLGFSTCFSVGNSANVDLVDCLEHLGDDPNTKVVAMYVEALSRGRRFVEVCRRVSQKKPVVAYYVGGTETGGKAGLSHTGSLAGPDALYDGVFRQCGVVRAQSIEELFDFCAVLGQCPPPRGDRVVIQTHSGGPGAVCADTCGRVGLKLPDLAPTTVQALAPYIPVTGNVNNPVDLTFSRSPMDYLKYIPEILLADENTDALLMYFLFAKGRMISQQVNAGLSPEEAQREVENSFVEQSQAIVEAVRQSGKPFVGFSFRIQDEAFVQMVRRMGLPIISSPERAARAMAALVRRERMRKKIAASIAAETETMAAAN</sequence>
<dbReference type="HOGENOM" id="CLU_007415_2_3_7"/>
<dbReference type="SUPFAM" id="SSF51735">
    <property type="entry name" value="NAD(P)-binding Rossmann-fold domains"/>
    <property type="match status" value="1"/>
</dbReference>
<dbReference type="InterPro" id="IPR032875">
    <property type="entry name" value="Succ_CoA_lig_flav_dom"/>
</dbReference>
<dbReference type="EMBL" id="CP002085">
    <property type="protein sequence ID" value="ADK84479.1"/>
    <property type="molecule type" value="Genomic_DNA"/>
</dbReference>
<dbReference type="STRING" id="644282.Deba_1111"/>
<dbReference type="PANTHER" id="PTHR42793:SF1">
    <property type="entry name" value="PEPTIDYL-LYSINE N-ACETYLTRANSFERASE PATZ"/>
    <property type="match status" value="1"/>
</dbReference>
<name>E1QIQ6_DESB2</name>